<organism evidence="2 3">
    <name type="scientific">Shewanella psychropiezotolerans</name>
    <dbReference type="NCBI Taxonomy" id="2593655"/>
    <lineage>
        <taxon>Bacteria</taxon>
        <taxon>Pseudomonadati</taxon>
        <taxon>Pseudomonadota</taxon>
        <taxon>Gammaproteobacteria</taxon>
        <taxon>Alteromonadales</taxon>
        <taxon>Shewanellaceae</taxon>
        <taxon>Shewanella</taxon>
    </lineage>
</organism>
<dbReference type="Gene3D" id="3.30.700.10">
    <property type="entry name" value="Glycoprotein, Type 4 Pilin"/>
    <property type="match status" value="1"/>
</dbReference>
<sequence>MTNAVAVVPKEAIILRPAVRLTTDSGFTLVELVIVIVILGILSVIATPKFINLKSEAHRSVLNGVRGLFQAETSWSTLKLYYREKSGKLWPTFSWEVASAAPY</sequence>
<evidence type="ECO:0000313" key="2">
    <source>
        <dbReference type="EMBL" id="QDO83655.1"/>
    </source>
</evidence>
<reference evidence="2 3" key="1">
    <citation type="submission" date="2019-07" db="EMBL/GenBank/DDBJ databases">
        <title>Shewanella sp. YLB-06 whole genomic sequence.</title>
        <authorList>
            <person name="Yu L."/>
        </authorList>
    </citation>
    <scope>NUCLEOTIDE SEQUENCE [LARGE SCALE GENOMIC DNA]</scope>
    <source>
        <strain evidence="2 3">YLB-06</strain>
    </source>
</reference>
<dbReference type="Pfam" id="PF07963">
    <property type="entry name" value="N_methyl"/>
    <property type="match status" value="1"/>
</dbReference>
<feature type="transmembrane region" description="Helical" evidence="1">
    <location>
        <begin position="26"/>
        <end position="46"/>
    </location>
</feature>
<evidence type="ECO:0000256" key="1">
    <source>
        <dbReference type="SAM" id="Phobius"/>
    </source>
</evidence>
<gene>
    <name evidence="2" type="ORF">FM037_10950</name>
</gene>
<keyword evidence="1" id="KW-1133">Transmembrane helix</keyword>
<keyword evidence="1" id="KW-0472">Membrane</keyword>
<dbReference type="InterPro" id="IPR045584">
    <property type="entry name" value="Pilin-like"/>
</dbReference>
<dbReference type="Proteomes" id="UP000315947">
    <property type="component" value="Chromosome"/>
</dbReference>
<accession>A0ABX5WX55</accession>
<keyword evidence="3" id="KW-1185">Reference proteome</keyword>
<name>A0ABX5WX55_9GAMM</name>
<dbReference type="NCBIfam" id="TIGR02532">
    <property type="entry name" value="IV_pilin_GFxxxE"/>
    <property type="match status" value="1"/>
</dbReference>
<dbReference type="InterPro" id="IPR012902">
    <property type="entry name" value="N_methyl_site"/>
</dbReference>
<keyword evidence="1" id="KW-0812">Transmembrane</keyword>
<dbReference type="PROSITE" id="PS00409">
    <property type="entry name" value="PROKAR_NTER_METHYL"/>
    <property type="match status" value="1"/>
</dbReference>
<dbReference type="RefSeq" id="WP_144046027.1">
    <property type="nucleotide sequence ID" value="NZ_CP041614.1"/>
</dbReference>
<dbReference type="SUPFAM" id="SSF54523">
    <property type="entry name" value="Pili subunits"/>
    <property type="match status" value="1"/>
</dbReference>
<proteinExistence type="predicted"/>
<dbReference type="EMBL" id="CP041614">
    <property type="protein sequence ID" value="QDO83655.1"/>
    <property type="molecule type" value="Genomic_DNA"/>
</dbReference>
<evidence type="ECO:0000313" key="3">
    <source>
        <dbReference type="Proteomes" id="UP000315947"/>
    </source>
</evidence>
<protein>
    <submittedName>
        <fullName evidence="2">Prepilin-type N-terminal cleavage/methylation domain-containing protein</fullName>
    </submittedName>
</protein>